<evidence type="ECO:0000256" key="3">
    <source>
        <dbReference type="ARBA" id="ARBA00022692"/>
    </source>
</evidence>
<keyword evidence="3 6" id="KW-0812">Transmembrane</keyword>
<dbReference type="EMBL" id="GL376626">
    <property type="status" value="NOT_ANNOTATED_CDS"/>
    <property type="molecule type" value="Genomic_DNA"/>
</dbReference>
<dbReference type="GO" id="GO:0015112">
    <property type="term" value="F:nitrate transmembrane transporter activity"/>
    <property type="evidence" value="ECO:0007669"/>
    <property type="project" value="InterPro"/>
</dbReference>
<feature type="transmembrane region" description="Helical" evidence="6">
    <location>
        <begin position="84"/>
        <end position="102"/>
    </location>
</feature>
<comment type="subcellular location">
    <subcellularLocation>
        <location evidence="1">Membrane</location>
        <topology evidence="1">Multi-pass membrane protein</topology>
    </subcellularLocation>
</comment>
<keyword evidence="5 6" id="KW-0472">Membrane</keyword>
<comment type="similarity">
    <text evidence="2">Belongs to the major facilitator superfamily. Nitrate/nitrite porter (TC 2.A.1.8) family.</text>
</comment>
<name>K3W8G4_GLOUD</name>
<feature type="transmembrane region" description="Helical" evidence="6">
    <location>
        <begin position="450"/>
        <end position="471"/>
    </location>
</feature>
<proteinExistence type="inferred from homology"/>
<feature type="transmembrane region" description="Helical" evidence="6">
    <location>
        <begin position="393"/>
        <end position="410"/>
    </location>
</feature>
<reference evidence="8" key="2">
    <citation type="submission" date="2010-04" db="EMBL/GenBank/DDBJ databases">
        <authorList>
            <person name="Buell R."/>
            <person name="Hamilton J."/>
            <person name="Hostetler J."/>
        </authorList>
    </citation>
    <scope>NUCLEOTIDE SEQUENCE [LARGE SCALE GENOMIC DNA]</scope>
    <source>
        <strain evidence="8">DAOM:BR144</strain>
    </source>
</reference>
<feature type="transmembrane region" description="Helical" evidence="6">
    <location>
        <begin position="150"/>
        <end position="168"/>
    </location>
</feature>
<dbReference type="InterPro" id="IPR044772">
    <property type="entry name" value="NO3_transporter"/>
</dbReference>
<feature type="transmembrane region" description="Helical" evidence="6">
    <location>
        <begin position="480"/>
        <end position="498"/>
    </location>
</feature>
<keyword evidence="4 6" id="KW-1133">Transmembrane helix</keyword>
<protein>
    <recommendedName>
        <fullName evidence="9">Major facilitator superfamily (MFS) profile domain-containing protein</fullName>
    </recommendedName>
</protein>
<evidence type="ECO:0000256" key="2">
    <source>
        <dbReference type="ARBA" id="ARBA00008432"/>
    </source>
</evidence>
<feature type="transmembrane region" description="Helical" evidence="6">
    <location>
        <begin position="243"/>
        <end position="267"/>
    </location>
</feature>
<evidence type="ECO:0000313" key="7">
    <source>
        <dbReference type="EnsemblProtists" id="PYU1_T001255"/>
    </source>
</evidence>
<dbReference type="Proteomes" id="UP000019132">
    <property type="component" value="Unassembled WGS sequence"/>
</dbReference>
<dbReference type="AlphaFoldDB" id="K3W8G4"/>
<evidence type="ECO:0000256" key="6">
    <source>
        <dbReference type="SAM" id="Phobius"/>
    </source>
</evidence>
<evidence type="ECO:0000256" key="5">
    <source>
        <dbReference type="ARBA" id="ARBA00023136"/>
    </source>
</evidence>
<dbReference type="SUPFAM" id="SSF103473">
    <property type="entry name" value="MFS general substrate transporter"/>
    <property type="match status" value="1"/>
</dbReference>
<dbReference type="Pfam" id="PF07690">
    <property type="entry name" value="MFS_1"/>
    <property type="match status" value="1"/>
</dbReference>
<dbReference type="EnsemblProtists" id="PYU1_T001255">
    <property type="protein sequence ID" value="PYU1_T001255"/>
    <property type="gene ID" value="PYU1_G001255"/>
</dbReference>
<dbReference type="InterPro" id="IPR036259">
    <property type="entry name" value="MFS_trans_sf"/>
</dbReference>
<dbReference type="eggNOG" id="ENOG502QPIC">
    <property type="taxonomic scope" value="Eukaryota"/>
</dbReference>
<dbReference type="GO" id="GO:0016020">
    <property type="term" value="C:membrane"/>
    <property type="evidence" value="ECO:0007669"/>
    <property type="project" value="UniProtKB-SubCell"/>
</dbReference>
<dbReference type="Gene3D" id="1.20.1250.20">
    <property type="entry name" value="MFS general substrate transporter like domains"/>
    <property type="match status" value="2"/>
</dbReference>
<dbReference type="VEuPathDB" id="FungiDB:PYU1_G001255"/>
<organism evidence="7 8">
    <name type="scientific">Globisporangium ultimum (strain ATCC 200006 / CBS 805.95 / DAOM BR144)</name>
    <name type="common">Pythium ultimum</name>
    <dbReference type="NCBI Taxonomy" id="431595"/>
    <lineage>
        <taxon>Eukaryota</taxon>
        <taxon>Sar</taxon>
        <taxon>Stramenopiles</taxon>
        <taxon>Oomycota</taxon>
        <taxon>Peronosporomycetes</taxon>
        <taxon>Pythiales</taxon>
        <taxon>Pythiaceae</taxon>
        <taxon>Globisporangium</taxon>
    </lineage>
</organism>
<dbReference type="InParanoid" id="K3W8G4"/>
<feature type="transmembrane region" description="Helical" evidence="6">
    <location>
        <begin position="209"/>
        <end position="231"/>
    </location>
</feature>
<dbReference type="OMA" id="VVWFSHA"/>
<evidence type="ECO:0000256" key="1">
    <source>
        <dbReference type="ARBA" id="ARBA00004141"/>
    </source>
</evidence>
<reference evidence="7" key="3">
    <citation type="submission" date="2015-02" db="UniProtKB">
        <authorList>
            <consortium name="EnsemblProtists"/>
        </authorList>
    </citation>
    <scope>IDENTIFICATION</scope>
    <source>
        <strain evidence="7">DAOM BR144</strain>
    </source>
</reference>
<reference evidence="8" key="1">
    <citation type="journal article" date="2010" name="Genome Biol.">
        <title>Genome sequence of the necrotrophic plant pathogen Pythium ultimum reveals original pathogenicity mechanisms and effector repertoire.</title>
        <authorList>
            <person name="Levesque C.A."/>
            <person name="Brouwer H."/>
            <person name="Cano L."/>
            <person name="Hamilton J.P."/>
            <person name="Holt C."/>
            <person name="Huitema E."/>
            <person name="Raffaele S."/>
            <person name="Robideau G.P."/>
            <person name="Thines M."/>
            <person name="Win J."/>
            <person name="Zerillo M.M."/>
            <person name="Beakes G.W."/>
            <person name="Boore J.L."/>
            <person name="Busam D."/>
            <person name="Dumas B."/>
            <person name="Ferriera S."/>
            <person name="Fuerstenberg S.I."/>
            <person name="Gachon C.M."/>
            <person name="Gaulin E."/>
            <person name="Govers F."/>
            <person name="Grenville-Briggs L."/>
            <person name="Horner N."/>
            <person name="Hostetler J."/>
            <person name="Jiang R.H."/>
            <person name="Johnson J."/>
            <person name="Krajaejun T."/>
            <person name="Lin H."/>
            <person name="Meijer H.J."/>
            <person name="Moore B."/>
            <person name="Morris P."/>
            <person name="Phuntmart V."/>
            <person name="Puiu D."/>
            <person name="Shetty J."/>
            <person name="Stajich J.E."/>
            <person name="Tripathy S."/>
            <person name="Wawra S."/>
            <person name="van West P."/>
            <person name="Whitty B.R."/>
            <person name="Coutinho P.M."/>
            <person name="Henrissat B."/>
            <person name="Martin F."/>
            <person name="Thomas P.D."/>
            <person name="Tyler B.M."/>
            <person name="De Vries R.P."/>
            <person name="Kamoun S."/>
            <person name="Yandell M."/>
            <person name="Tisserat N."/>
            <person name="Buell C.R."/>
        </authorList>
    </citation>
    <scope>NUCLEOTIDE SEQUENCE</scope>
    <source>
        <strain evidence="8">DAOM:BR144</strain>
    </source>
</reference>
<evidence type="ECO:0000256" key="4">
    <source>
        <dbReference type="ARBA" id="ARBA00022989"/>
    </source>
</evidence>
<dbReference type="PANTHER" id="PTHR23515">
    <property type="entry name" value="HIGH-AFFINITY NITRATE TRANSPORTER 2.3"/>
    <property type="match status" value="1"/>
</dbReference>
<evidence type="ECO:0000313" key="8">
    <source>
        <dbReference type="Proteomes" id="UP000019132"/>
    </source>
</evidence>
<keyword evidence="8" id="KW-1185">Reference proteome</keyword>
<feature type="transmembrane region" description="Helical" evidence="6">
    <location>
        <begin position="422"/>
        <end position="444"/>
    </location>
</feature>
<dbReference type="InterPro" id="IPR011701">
    <property type="entry name" value="MFS"/>
</dbReference>
<sequence>MSSLFSLTPRHSDSLRGIESHIQYSDVCTPHTKRRNPSQCSWHRLHIDHEPKIVDKYQLPVDPKQFDRATEIQPCNWLRPHMRIFHLAWMSAIPGFIGWYAIPPMMPVIKEQLHLTSGEVLNSDIAATASTIITRIAVGPMLDAYGPQFVQSWLLWIGAVPVACAAFVSNATGLLIVRFVIGFIGCIFVSSQYWTTITFAKNVVGTSNAITGGVAVAGIGFAFLVLPYLSQLMTIGGHISDDLAWRVTIALPAVVMLLMGTVVRFAVDACPMGDFRDLVNAKNGATPGDQTQAHMGLFQTFTAVLKDWNTPILILQYGMCFGVELQLNNMGALYFYEEFLRPGCSGGDACHIMSKTQAATVASAFGLMNLFARALGGLASDSMNRKYGMKGRLGIHFALLCLEGSLVLVLSRTKALGPCVVLYVAIAVAAQATGGSTFSIVPYVNEACTGTVAGLVGAGGNLGGVMFGVIFRETSTRQEGLLYVGALVLASALTVPLLRVPNDDDNMD</sequence>
<evidence type="ECO:0008006" key="9">
    <source>
        <dbReference type="Google" id="ProtNLM"/>
    </source>
</evidence>
<dbReference type="STRING" id="431595.K3W8G4"/>
<feature type="transmembrane region" description="Helical" evidence="6">
    <location>
        <begin position="175"/>
        <end position="194"/>
    </location>
</feature>
<dbReference type="HOGENOM" id="CLU_024204_4_1_1"/>
<accession>K3W8G4</accession>